<proteinExistence type="predicted"/>
<dbReference type="EMBL" id="JASBWU010000002">
    <property type="protein sequence ID" value="KAJ9124390.1"/>
    <property type="molecule type" value="Genomic_DNA"/>
</dbReference>
<keyword evidence="2" id="KW-1185">Reference proteome</keyword>
<organism evidence="1 2">
    <name type="scientific">Naganishia vaughanmartiniae</name>
    <dbReference type="NCBI Taxonomy" id="1424756"/>
    <lineage>
        <taxon>Eukaryota</taxon>
        <taxon>Fungi</taxon>
        <taxon>Dikarya</taxon>
        <taxon>Basidiomycota</taxon>
        <taxon>Agaricomycotina</taxon>
        <taxon>Tremellomycetes</taxon>
        <taxon>Filobasidiales</taxon>
        <taxon>Filobasidiaceae</taxon>
        <taxon>Naganishia</taxon>
    </lineage>
</organism>
<evidence type="ECO:0000313" key="1">
    <source>
        <dbReference type="EMBL" id="KAJ9124390.1"/>
    </source>
</evidence>
<sequence>MAMVGVCATILYFGLERENKRREAQYGPVLNDFEQEGIATGVKTRQEGWSTWQQDLNDEVYLARWGLTGMTKEEMLDLGDDHPAFRYAL</sequence>
<comment type="caution">
    <text evidence="1">The sequence shown here is derived from an EMBL/GenBank/DDBJ whole genome shotgun (WGS) entry which is preliminary data.</text>
</comment>
<evidence type="ECO:0000313" key="2">
    <source>
        <dbReference type="Proteomes" id="UP001243375"/>
    </source>
</evidence>
<protein>
    <submittedName>
        <fullName evidence="1">Uncharacterized protein</fullName>
    </submittedName>
</protein>
<dbReference type="Proteomes" id="UP001243375">
    <property type="component" value="Unassembled WGS sequence"/>
</dbReference>
<gene>
    <name evidence="1" type="ORF">QFC22_001190</name>
</gene>
<reference evidence="1" key="1">
    <citation type="submission" date="2023-04" db="EMBL/GenBank/DDBJ databases">
        <title>Draft Genome sequencing of Naganishia species isolated from polar environments using Oxford Nanopore Technology.</title>
        <authorList>
            <person name="Leo P."/>
            <person name="Venkateswaran K."/>
        </authorList>
    </citation>
    <scope>NUCLEOTIDE SEQUENCE</scope>
    <source>
        <strain evidence="1">MNA-CCFEE 5425</strain>
    </source>
</reference>
<name>A0ACC2XK46_9TREE</name>
<accession>A0ACC2XK46</accession>